<feature type="DNA-binding region" description="H-T-H motif" evidence="2">
    <location>
        <begin position="38"/>
        <end position="57"/>
    </location>
</feature>
<dbReference type="InterPro" id="IPR001647">
    <property type="entry name" value="HTH_TetR"/>
</dbReference>
<sequence>MFLAEVRAAAAEPEDESTCRILDAALDAYQEFGLRRTTMDDVARKAGIGRATLYRRFPQKDDLVTAVGLREVRRFIAAADIEISKAANAEDRMVEGFVAVVRGLREHRLLNRLLSSEPEAVLPGLTLHGGPVIALARGYLKEKIEEDQRAGFIRDFDAEPLAEMLARLIHSMVLTPEGRIPTRDERQMRAFARTYLVPWLRV</sequence>
<protein>
    <submittedName>
        <fullName evidence="4">DNA-binding transcriptional regulator, AcrR family</fullName>
    </submittedName>
</protein>
<dbReference type="PANTHER" id="PTHR30055">
    <property type="entry name" value="HTH-TYPE TRANSCRIPTIONAL REGULATOR RUTR"/>
    <property type="match status" value="1"/>
</dbReference>
<dbReference type="RefSeq" id="WP_173141364.1">
    <property type="nucleotide sequence ID" value="NZ_CBCSGW010000035.1"/>
</dbReference>
<dbReference type="Gene3D" id="1.10.10.60">
    <property type="entry name" value="Homeodomain-like"/>
    <property type="match status" value="1"/>
</dbReference>
<evidence type="ECO:0000259" key="3">
    <source>
        <dbReference type="PROSITE" id="PS50977"/>
    </source>
</evidence>
<dbReference type="InterPro" id="IPR050109">
    <property type="entry name" value="HTH-type_TetR-like_transc_reg"/>
</dbReference>
<dbReference type="PROSITE" id="PS50977">
    <property type="entry name" value="HTH_TETR_2"/>
    <property type="match status" value="1"/>
</dbReference>
<dbReference type="GO" id="GO:0003677">
    <property type="term" value="F:DNA binding"/>
    <property type="evidence" value="ECO:0007669"/>
    <property type="project" value="UniProtKB-KW"/>
</dbReference>
<dbReference type="InterPro" id="IPR009057">
    <property type="entry name" value="Homeodomain-like_sf"/>
</dbReference>
<organism evidence="4 5">
    <name type="scientific">Kibdelosporangium persicum</name>
    <dbReference type="NCBI Taxonomy" id="2698649"/>
    <lineage>
        <taxon>Bacteria</taxon>
        <taxon>Bacillati</taxon>
        <taxon>Actinomycetota</taxon>
        <taxon>Actinomycetes</taxon>
        <taxon>Pseudonocardiales</taxon>
        <taxon>Pseudonocardiaceae</taxon>
        <taxon>Kibdelosporangium</taxon>
    </lineage>
</organism>
<keyword evidence="1 2" id="KW-0238">DNA-binding</keyword>
<dbReference type="Pfam" id="PF00440">
    <property type="entry name" value="TetR_N"/>
    <property type="match status" value="1"/>
</dbReference>
<dbReference type="SUPFAM" id="SSF46689">
    <property type="entry name" value="Homeodomain-like"/>
    <property type="match status" value="1"/>
</dbReference>
<dbReference type="Proteomes" id="UP000763557">
    <property type="component" value="Unassembled WGS sequence"/>
</dbReference>
<accession>A0ABX2FHB5</accession>
<evidence type="ECO:0000256" key="2">
    <source>
        <dbReference type="PROSITE-ProRule" id="PRU00335"/>
    </source>
</evidence>
<evidence type="ECO:0000313" key="4">
    <source>
        <dbReference type="EMBL" id="NRN70265.1"/>
    </source>
</evidence>
<reference evidence="4 5" key="1">
    <citation type="submission" date="2020-01" db="EMBL/GenBank/DDBJ databases">
        <title>Kibdelosporangium persica a novel Actinomycetes from a hot desert in Iran.</title>
        <authorList>
            <person name="Safaei N."/>
            <person name="Zaburannyi N."/>
            <person name="Mueller R."/>
            <person name="Wink J."/>
        </authorList>
    </citation>
    <scope>NUCLEOTIDE SEQUENCE [LARGE SCALE GENOMIC DNA]</scope>
    <source>
        <strain evidence="4 5">4NS15</strain>
    </source>
</reference>
<feature type="domain" description="HTH tetR-type" evidence="3">
    <location>
        <begin position="15"/>
        <end position="75"/>
    </location>
</feature>
<gene>
    <name evidence="4" type="ORF">GC106_75300</name>
</gene>
<evidence type="ECO:0000256" key="1">
    <source>
        <dbReference type="ARBA" id="ARBA00023125"/>
    </source>
</evidence>
<comment type="caution">
    <text evidence="4">The sequence shown here is derived from an EMBL/GenBank/DDBJ whole genome shotgun (WGS) entry which is preliminary data.</text>
</comment>
<dbReference type="PANTHER" id="PTHR30055:SF153">
    <property type="entry name" value="HTH-TYPE TRANSCRIPTIONAL REPRESSOR RV3405C"/>
    <property type="match status" value="1"/>
</dbReference>
<evidence type="ECO:0000313" key="5">
    <source>
        <dbReference type="Proteomes" id="UP000763557"/>
    </source>
</evidence>
<proteinExistence type="predicted"/>
<keyword evidence="5" id="KW-1185">Reference proteome</keyword>
<dbReference type="EMBL" id="JAAATY010000036">
    <property type="protein sequence ID" value="NRN70265.1"/>
    <property type="molecule type" value="Genomic_DNA"/>
</dbReference>
<dbReference type="Gene3D" id="1.10.357.10">
    <property type="entry name" value="Tetracycline Repressor, domain 2"/>
    <property type="match status" value="1"/>
</dbReference>
<dbReference type="PRINTS" id="PR00455">
    <property type="entry name" value="HTHTETR"/>
</dbReference>
<name>A0ABX2FHB5_9PSEU</name>